<gene>
    <name evidence="2" type="ORF">JOB18_017199</name>
</gene>
<feature type="non-terminal residue" evidence="2">
    <location>
        <position position="1"/>
    </location>
</feature>
<dbReference type="EMBL" id="JAGKHQ010000006">
    <property type="protein sequence ID" value="KAG7513811.1"/>
    <property type="molecule type" value="Genomic_DNA"/>
</dbReference>
<dbReference type="AlphaFoldDB" id="A0AAV6SCI2"/>
<organism evidence="2 3">
    <name type="scientific">Solea senegalensis</name>
    <name type="common">Senegalese sole</name>
    <dbReference type="NCBI Taxonomy" id="28829"/>
    <lineage>
        <taxon>Eukaryota</taxon>
        <taxon>Metazoa</taxon>
        <taxon>Chordata</taxon>
        <taxon>Craniata</taxon>
        <taxon>Vertebrata</taxon>
        <taxon>Euteleostomi</taxon>
        <taxon>Actinopterygii</taxon>
        <taxon>Neopterygii</taxon>
        <taxon>Teleostei</taxon>
        <taxon>Neoteleostei</taxon>
        <taxon>Acanthomorphata</taxon>
        <taxon>Carangaria</taxon>
        <taxon>Pleuronectiformes</taxon>
        <taxon>Pleuronectoidei</taxon>
        <taxon>Soleidae</taxon>
        <taxon>Solea</taxon>
    </lineage>
</organism>
<protein>
    <submittedName>
        <fullName evidence="2">Uncharacterized protein</fullName>
    </submittedName>
</protein>
<reference evidence="2 3" key="1">
    <citation type="journal article" date="2021" name="Sci. Rep.">
        <title>Chromosome anchoring in Senegalese sole (Solea senegalensis) reveals sex-associated markers and genome rearrangements in flatfish.</title>
        <authorList>
            <person name="Guerrero-Cozar I."/>
            <person name="Gomez-Garrido J."/>
            <person name="Berbel C."/>
            <person name="Martinez-Blanch J.F."/>
            <person name="Alioto T."/>
            <person name="Claros M.G."/>
            <person name="Gagnaire P.A."/>
            <person name="Manchado M."/>
        </authorList>
    </citation>
    <scope>NUCLEOTIDE SEQUENCE [LARGE SCALE GENOMIC DNA]</scope>
    <source>
        <strain evidence="2">Sse05_10M</strain>
    </source>
</reference>
<sequence length="84" mass="9541">IQVTYGNGAFKKHLSIPPPPPPPASRRHPPSNHVIHPVVLGRRVRETRLVKRRKCFQVVNDVIINATEREHAPLLVTFCHRLCA</sequence>
<keyword evidence="3" id="KW-1185">Reference proteome</keyword>
<evidence type="ECO:0000256" key="1">
    <source>
        <dbReference type="SAM" id="MobiDB-lite"/>
    </source>
</evidence>
<dbReference type="Proteomes" id="UP000693946">
    <property type="component" value="Linkage Group LG14"/>
</dbReference>
<accession>A0AAV6SCI2</accession>
<evidence type="ECO:0000313" key="3">
    <source>
        <dbReference type="Proteomes" id="UP000693946"/>
    </source>
</evidence>
<proteinExistence type="predicted"/>
<comment type="caution">
    <text evidence="2">The sequence shown here is derived from an EMBL/GenBank/DDBJ whole genome shotgun (WGS) entry which is preliminary data.</text>
</comment>
<evidence type="ECO:0000313" key="2">
    <source>
        <dbReference type="EMBL" id="KAG7513811.1"/>
    </source>
</evidence>
<name>A0AAV6SCI2_SOLSE</name>
<feature type="region of interest" description="Disordered" evidence="1">
    <location>
        <begin position="1"/>
        <end position="33"/>
    </location>
</feature>